<proteinExistence type="predicted"/>
<dbReference type="HOGENOM" id="CLU_061023_0_0_1"/>
<reference evidence="5 6" key="1">
    <citation type="journal article" date="2012" name="New Phytol.">
        <title>Insight into trade-off between wood decay and parasitism from the genome of a fungal forest pathogen.</title>
        <authorList>
            <person name="Olson A."/>
            <person name="Aerts A."/>
            <person name="Asiegbu F."/>
            <person name="Belbahri L."/>
            <person name="Bouzid O."/>
            <person name="Broberg A."/>
            <person name="Canback B."/>
            <person name="Coutinho P.M."/>
            <person name="Cullen D."/>
            <person name="Dalman K."/>
            <person name="Deflorio G."/>
            <person name="van Diepen L.T."/>
            <person name="Dunand C."/>
            <person name="Duplessis S."/>
            <person name="Durling M."/>
            <person name="Gonthier P."/>
            <person name="Grimwood J."/>
            <person name="Fossdal C.G."/>
            <person name="Hansson D."/>
            <person name="Henrissat B."/>
            <person name="Hietala A."/>
            <person name="Himmelstrand K."/>
            <person name="Hoffmeister D."/>
            <person name="Hogberg N."/>
            <person name="James T.Y."/>
            <person name="Karlsson M."/>
            <person name="Kohler A."/>
            <person name="Kues U."/>
            <person name="Lee Y.H."/>
            <person name="Lin Y.C."/>
            <person name="Lind M."/>
            <person name="Lindquist E."/>
            <person name="Lombard V."/>
            <person name="Lucas S."/>
            <person name="Lunden K."/>
            <person name="Morin E."/>
            <person name="Murat C."/>
            <person name="Park J."/>
            <person name="Raffaello T."/>
            <person name="Rouze P."/>
            <person name="Salamov A."/>
            <person name="Schmutz J."/>
            <person name="Solheim H."/>
            <person name="Stahlberg J."/>
            <person name="Velez H."/>
            <person name="de Vries R.P."/>
            <person name="Wiebenga A."/>
            <person name="Woodward S."/>
            <person name="Yakovlev I."/>
            <person name="Garbelotto M."/>
            <person name="Martin F."/>
            <person name="Grigoriev I.V."/>
            <person name="Stenlid J."/>
        </authorList>
    </citation>
    <scope>NUCLEOTIDE SEQUENCE [LARGE SCALE GENOMIC DNA]</scope>
    <source>
        <strain evidence="5 6">TC 32-1</strain>
    </source>
</reference>
<dbReference type="GeneID" id="20675059"/>
<evidence type="ECO:0000256" key="1">
    <source>
        <dbReference type="ARBA" id="ARBA00004370"/>
    </source>
</evidence>
<dbReference type="AlphaFoldDB" id="W4KLX6"/>
<dbReference type="GO" id="GO:0098542">
    <property type="term" value="P:defense response to other organism"/>
    <property type="evidence" value="ECO:0007669"/>
    <property type="project" value="InterPro"/>
</dbReference>
<evidence type="ECO:0000313" key="5">
    <source>
        <dbReference type="EMBL" id="ETW86066.1"/>
    </source>
</evidence>
<keyword evidence="4" id="KW-0812">Transmembrane</keyword>
<feature type="region of interest" description="Disordered" evidence="3">
    <location>
        <begin position="1"/>
        <end position="80"/>
    </location>
</feature>
<name>W4KLX6_HETIT</name>
<gene>
    <name evidence="5" type="ORF">HETIRDRAFT_438587</name>
</gene>
<evidence type="ECO:0000313" key="6">
    <source>
        <dbReference type="Proteomes" id="UP000030671"/>
    </source>
</evidence>
<sequence length="305" mass="33866">MATYRDPYAGQASQHQQQYQDGPEYNLYNTHQPHGTYDNGGYDDGYRDEPAIISANQSQERLDRNKEGNGFEEDYGTPIPRARTSRNLRAWRYENRGQMWTKGGRGRCIGRFCCCTLLVAVFLIISIILSLALWIRPPSVNIGDVQAPSNGSTLQELDNGLQLNLNVIIGVENPNYFAVDFKSIKAEIFFPINDTLIGSGQANNVNFPSHSNTNFTFPFDIKYTTDIDPSQQIISTIATKCLSNPQQQLTVSYKITLGLRILLVTIHPTISNNLSFDCPISADEIQSVLKNMGISGLSSILGGST</sequence>
<dbReference type="Proteomes" id="UP000030671">
    <property type="component" value="Unassembled WGS sequence"/>
</dbReference>
<feature type="compositionally biased region" description="Basic and acidic residues" evidence="3">
    <location>
        <begin position="60"/>
        <end position="69"/>
    </location>
</feature>
<evidence type="ECO:0000256" key="3">
    <source>
        <dbReference type="SAM" id="MobiDB-lite"/>
    </source>
</evidence>
<dbReference type="EMBL" id="KI925455">
    <property type="protein sequence ID" value="ETW86066.1"/>
    <property type="molecule type" value="Genomic_DNA"/>
</dbReference>
<dbReference type="InParanoid" id="W4KLX6"/>
<keyword evidence="6" id="KW-1185">Reference proteome</keyword>
<organism evidence="5 6">
    <name type="scientific">Heterobasidion irregulare (strain TC 32-1)</name>
    <dbReference type="NCBI Taxonomy" id="747525"/>
    <lineage>
        <taxon>Eukaryota</taxon>
        <taxon>Fungi</taxon>
        <taxon>Dikarya</taxon>
        <taxon>Basidiomycota</taxon>
        <taxon>Agaricomycotina</taxon>
        <taxon>Agaricomycetes</taxon>
        <taxon>Russulales</taxon>
        <taxon>Bondarzewiaceae</taxon>
        <taxon>Heterobasidion</taxon>
        <taxon>Heterobasidion annosum species complex</taxon>
    </lineage>
</organism>
<keyword evidence="4" id="KW-1133">Transmembrane helix</keyword>
<evidence type="ECO:0000256" key="4">
    <source>
        <dbReference type="SAM" id="Phobius"/>
    </source>
</evidence>
<dbReference type="InterPro" id="IPR044839">
    <property type="entry name" value="NDR1-like"/>
</dbReference>
<keyword evidence="2 4" id="KW-0472">Membrane</keyword>
<dbReference type="GO" id="GO:0016020">
    <property type="term" value="C:membrane"/>
    <property type="evidence" value="ECO:0007669"/>
    <property type="project" value="UniProtKB-SubCell"/>
</dbReference>
<comment type="subcellular location">
    <subcellularLocation>
        <location evidence="1">Membrane</location>
    </subcellularLocation>
</comment>
<dbReference type="Gene3D" id="2.60.40.1820">
    <property type="match status" value="1"/>
</dbReference>
<accession>W4KLX6</accession>
<dbReference type="PANTHER" id="PTHR31234:SF2">
    <property type="entry name" value="OS05G0199100 PROTEIN"/>
    <property type="match status" value="1"/>
</dbReference>
<evidence type="ECO:0000256" key="2">
    <source>
        <dbReference type="ARBA" id="ARBA00023136"/>
    </source>
</evidence>
<evidence type="ECO:0008006" key="7">
    <source>
        <dbReference type="Google" id="ProtNLM"/>
    </source>
</evidence>
<dbReference type="OrthoDB" id="20273at2759"/>
<dbReference type="PANTHER" id="PTHR31234">
    <property type="entry name" value="LATE EMBRYOGENESIS ABUNDANT (LEA) HYDROXYPROLINE-RICH GLYCOPROTEIN FAMILY"/>
    <property type="match status" value="1"/>
</dbReference>
<feature type="compositionally biased region" description="Low complexity" evidence="3">
    <location>
        <begin position="11"/>
        <end position="20"/>
    </location>
</feature>
<protein>
    <recommendedName>
        <fullName evidence="7">Late embryogenesis abundant protein LEA-2 subgroup domain-containing protein</fullName>
    </recommendedName>
</protein>
<dbReference type="KEGG" id="hir:HETIRDRAFT_438587"/>
<feature type="transmembrane region" description="Helical" evidence="4">
    <location>
        <begin position="109"/>
        <end position="135"/>
    </location>
</feature>
<dbReference type="eggNOG" id="ENOG502S1T1">
    <property type="taxonomic scope" value="Eukaryota"/>
</dbReference>
<dbReference type="RefSeq" id="XP_009542848.1">
    <property type="nucleotide sequence ID" value="XM_009544553.1"/>
</dbReference>
<dbReference type="SUPFAM" id="SSF117070">
    <property type="entry name" value="LEA14-like"/>
    <property type="match status" value="1"/>
</dbReference>